<feature type="transmembrane region" description="Helical" evidence="1">
    <location>
        <begin position="264"/>
        <end position="282"/>
    </location>
</feature>
<keyword evidence="1" id="KW-0812">Transmembrane</keyword>
<evidence type="ECO:0000313" key="3">
    <source>
        <dbReference type="EMBL" id="GBG13494.1"/>
    </source>
</evidence>
<feature type="transmembrane region" description="Helical" evidence="1">
    <location>
        <begin position="48"/>
        <end position="69"/>
    </location>
</feature>
<accession>A0A2R5FA29</accession>
<name>A0A2R5FA29_9PROT</name>
<keyword evidence="1" id="KW-0472">Membrane</keyword>
<dbReference type="AlphaFoldDB" id="A0A2R5FA29"/>
<feature type="transmembrane region" description="Helical" evidence="1">
    <location>
        <begin position="382"/>
        <end position="402"/>
    </location>
</feature>
<keyword evidence="1" id="KW-1133">Transmembrane helix</keyword>
<dbReference type="PANTHER" id="PTHR23028">
    <property type="entry name" value="ACETYLTRANSFERASE"/>
    <property type="match status" value="1"/>
</dbReference>
<evidence type="ECO:0000313" key="4">
    <source>
        <dbReference type="Proteomes" id="UP000245081"/>
    </source>
</evidence>
<sequence>MLILSLFSFQAMCRYLPCHGRHNGNIEALLSLKNKSDWLNLLNPTSPFPILACLFLALTTCHLLSLRFGKPPALGRYLSIDGLRGILALSVFIHHACLWYFFSRSGEWKLPPSQLYVHLGQSSVLLFFMITGFLFFGKLLDSRNKEMDWLKLYISRILRLTPLYFFSMMLLFILVALASAGIQHEPWPKIMVECMQWLTFTIKGGPDINQVENTKVMIAGVTWTLKHEWLFYLSLPFIAIFTRKIAPLPYLVVGVAAYAYWHPHGYILLSFLGGILASILVRNTGFCRLAASFSASLVILAALTAAASLYPSSHGTAPVLFLAIAFSLIAGGNSLFGLLTHHATRTLGEMAYSIYLLHGIILFFSFRYILGQAGAIPLEPLHHWFTIFILTPVLICISFASFSMIEKPALERTSAVTEWLRAKRFQKTNKLV</sequence>
<feature type="transmembrane region" description="Helical" evidence="1">
    <location>
        <begin position="351"/>
        <end position="370"/>
    </location>
</feature>
<protein>
    <recommendedName>
        <fullName evidence="2">Acyltransferase 3 domain-containing protein</fullName>
    </recommendedName>
</protein>
<feature type="transmembrane region" description="Helical" evidence="1">
    <location>
        <begin position="122"/>
        <end position="140"/>
    </location>
</feature>
<evidence type="ECO:0000259" key="2">
    <source>
        <dbReference type="Pfam" id="PF01757"/>
    </source>
</evidence>
<keyword evidence="4" id="KW-1185">Reference proteome</keyword>
<dbReference type="PANTHER" id="PTHR23028:SF53">
    <property type="entry name" value="ACYL_TRANSF_3 DOMAIN-CONTAINING PROTEIN"/>
    <property type="match status" value="1"/>
</dbReference>
<comment type="caution">
    <text evidence="3">The sequence shown here is derived from an EMBL/GenBank/DDBJ whole genome shotgun (WGS) entry which is preliminary data.</text>
</comment>
<dbReference type="GO" id="GO:0016020">
    <property type="term" value="C:membrane"/>
    <property type="evidence" value="ECO:0007669"/>
    <property type="project" value="TreeGrafter"/>
</dbReference>
<feature type="transmembrane region" description="Helical" evidence="1">
    <location>
        <begin position="289"/>
        <end position="310"/>
    </location>
</feature>
<dbReference type="InterPro" id="IPR002656">
    <property type="entry name" value="Acyl_transf_3_dom"/>
</dbReference>
<dbReference type="EMBL" id="BDOQ01000003">
    <property type="protein sequence ID" value="GBG13494.1"/>
    <property type="molecule type" value="Genomic_DNA"/>
</dbReference>
<proteinExistence type="predicted"/>
<feature type="transmembrane region" description="Helical" evidence="1">
    <location>
        <begin position="81"/>
        <end position="102"/>
    </location>
</feature>
<dbReference type="GO" id="GO:0000271">
    <property type="term" value="P:polysaccharide biosynthetic process"/>
    <property type="evidence" value="ECO:0007669"/>
    <property type="project" value="TreeGrafter"/>
</dbReference>
<reference evidence="3 4" key="1">
    <citation type="journal article" date="2018" name="Environ. Microbiol.">
        <title>Isolation and genomic characterization of Novimethylophilus kurashikiensis gen. nov. sp. nov., a new lanthanide-dependent methylotrophic species of Methylophilaceae.</title>
        <authorList>
            <person name="Lv H."/>
            <person name="Sahin N."/>
            <person name="Tani A."/>
        </authorList>
    </citation>
    <scope>NUCLEOTIDE SEQUENCE [LARGE SCALE GENOMIC DNA]</scope>
    <source>
        <strain evidence="3 4">La2-4</strain>
    </source>
</reference>
<organism evidence="3 4">
    <name type="scientific">Novimethylophilus kurashikiensis</name>
    <dbReference type="NCBI Taxonomy" id="1825523"/>
    <lineage>
        <taxon>Bacteria</taxon>
        <taxon>Pseudomonadati</taxon>
        <taxon>Pseudomonadota</taxon>
        <taxon>Betaproteobacteria</taxon>
        <taxon>Nitrosomonadales</taxon>
        <taxon>Methylophilaceae</taxon>
        <taxon>Novimethylophilus</taxon>
    </lineage>
</organism>
<gene>
    <name evidence="3" type="ORF">NMK_1044</name>
</gene>
<feature type="transmembrane region" description="Helical" evidence="1">
    <location>
        <begin position="316"/>
        <end position="339"/>
    </location>
</feature>
<dbReference type="GO" id="GO:0016747">
    <property type="term" value="F:acyltransferase activity, transferring groups other than amino-acyl groups"/>
    <property type="evidence" value="ECO:0007669"/>
    <property type="project" value="InterPro"/>
</dbReference>
<feature type="domain" description="Acyltransferase 3" evidence="2">
    <location>
        <begin position="78"/>
        <end position="398"/>
    </location>
</feature>
<dbReference type="Proteomes" id="UP000245081">
    <property type="component" value="Unassembled WGS sequence"/>
</dbReference>
<dbReference type="Pfam" id="PF01757">
    <property type="entry name" value="Acyl_transf_3"/>
    <property type="match status" value="1"/>
</dbReference>
<feature type="transmembrane region" description="Helical" evidence="1">
    <location>
        <begin position="161"/>
        <end position="182"/>
    </location>
</feature>
<dbReference type="InterPro" id="IPR050879">
    <property type="entry name" value="Acyltransferase_3"/>
</dbReference>
<evidence type="ECO:0000256" key="1">
    <source>
        <dbReference type="SAM" id="Phobius"/>
    </source>
</evidence>